<feature type="region of interest" description="Disordered" evidence="1">
    <location>
        <begin position="153"/>
        <end position="181"/>
    </location>
</feature>
<keyword evidence="2" id="KW-0812">Transmembrane</keyword>
<keyword evidence="2" id="KW-0472">Membrane</keyword>
<proteinExistence type="predicted"/>
<keyword evidence="2" id="KW-1133">Transmembrane helix</keyword>
<gene>
    <name evidence="3" type="ORF">TSPGSL018_22698</name>
</gene>
<dbReference type="AlphaFoldDB" id="A0A061RY36"/>
<sequence>ADFSWKQNRVGIRCGSGIRPLLPTVFRKIESAQRPQQRTAATPCNSNGPEEHLPESARRLLLTVSALPLPLLPAGAVLAGEVTEALDGTEESQPQDLVISVFFTLAIIALVVLTAGVAYLSIMQFLDKRQERQDLVALREARGVVRRRRLEAAGRRAAGAAPPAEEADRQGVQQEGGLTRG</sequence>
<evidence type="ECO:0000256" key="1">
    <source>
        <dbReference type="SAM" id="MobiDB-lite"/>
    </source>
</evidence>
<evidence type="ECO:0000313" key="3">
    <source>
        <dbReference type="EMBL" id="JAC75580.1"/>
    </source>
</evidence>
<accession>A0A061RY36</accession>
<feature type="transmembrane region" description="Helical" evidence="2">
    <location>
        <begin position="60"/>
        <end position="79"/>
    </location>
</feature>
<name>A0A061RY36_9CHLO</name>
<feature type="compositionally biased region" description="Low complexity" evidence="1">
    <location>
        <begin position="155"/>
        <end position="164"/>
    </location>
</feature>
<protein>
    <submittedName>
        <fullName evidence="3">Uncharacterized protein</fullName>
    </submittedName>
</protein>
<feature type="compositionally biased region" description="Polar residues" evidence="1">
    <location>
        <begin position="33"/>
        <end position="48"/>
    </location>
</feature>
<organism evidence="3">
    <name type="scientific">Tetraselmis sp. GSL018</name>
    <dbReference type="NCBI Taxonomy" id="582737"/>
    <lineage>
        <taxon>Eukaryota</taxon>
        <taxon>Viridiplantae</taxon>
        <taxon>Chlorophyta</taxon>
        <taxon>core chlorophytes</taxon>
        <taxon>Chlorodendrophyceae</taxon>
        <taxon>Chlorodendrales</taxon>
        <taxon>Chlorodendraceae</taxon>
        <taxon>Tetraselmis</taxon>
    </lineage>
</organism>
<reference evidence="3" key="1">
    <citation type="submission" date="2014-05" db="EMBL/GenBank/DDBJ databases">
        <title>The transcriptome of the halophilic microalga Tetraselmis sp. GSL018 isolated from the Great Salt Lake, Utah.</title>
        <authorList>
            <person name="Jinkerson R.E."/>
            <person name="D'Adamo S."/>
            <person name="Posewitz M.C."/>
        </authorList>
    </citation>
    <scope>NUCLEOTIDE SEQUENCE</scope>
    <source>
        <strain evidence="3">GSL018</strain>
    </source>
</reference>
<feature type="non-terminal residue" evidence="3">
    <location>
        <position position="1"/>
    </location>
</feature>
<evidence type="ECO:0000256" key="2">
    <source>
        <dbReference type="SAM" id="Phobius"/>
    </source>
</evidence>
<feature type="transmembrane region" description="Helical" evidence="2">
    <location>
        <begin position="99"/>
        <end position="122"/>
    </location>
</feature>
<feature type="non-terminal residue" evidence="3">
    <location>
        <position position="181"/>
    </location>
</feature>
<feature type="region of interest" description="Disordered" evidence="1">
    <location>
        <begin position="31"/>
        <end position="52"/>
    </location>
</feature>
<dbReference type="EMBL" id="GBEZ01010060">
    <property type="protein sequence ID" value="JAC75580.1"/>
    <property type="molecule type" value="Transcribed_RNA"/>
</dbReference>